<evidence type="ECO:0000313" key="8">
    <source>
        <dbReference type="EMBL" id="TDV54080.1"/>
    </source>
</evidence>
<protein>
    <submittedName>
        <fullName evidence="8">Subtilase family protein</fullName>
    </submittedName>
</protein>
<evidence type="ECO:0000313" key="9">
    <source>
        <dbReference type="Proteomes" id="UP000294927"/>
    </source>
</evidence>
<dbReference type="PANTHER" id="PTHR43806">
    <property type="entry name" value="PEPTIDASE S8"/>
    <property type="match status" value="1"/>
</dbReference>
<keyword evidence="3 5" id="KW-0378">Hydrolase</keyword>
<proteinExistence type="inferred from homology"/>
<accession>A0A4R7VVN2</accession>
<dbReference type="PROSITE" id="PS00138">
    <property type="entry name" value="SUBTILASE_SER"/>
    <property type="match status" value="1"/>
</dbReference>
<dbReference type="RefSeq" id="WP_133903067.1">
    <property type="nucleotide sequence ID" value="NZ_SOCP01000004.1"/>
</dbReference>
<feature type="active site" description="Charge relay system" evidence="5">
    <location>
        <position position="301"/>
    </location>
</feature>
<dbReference type="PROSITE" id="PS51892">
    <property type="entry name" value="SUBTILASE"/>
    <property type="match status" value="1"/>
</dbReference>
<feature type="active site" description="Charge relay system" evidence="5">
    <location>
        <position position="500"/>
    </location>
</feature>
<feature type="active site" description="Charge relay system" evidence="5">
    <location>
        <position position="231"/>
    </location>
</feature>
<evidence type="ECO:0000259" key="7">
    <source>
        <dbReference type="Pfam" id="PF00082"/>
    </source>
</evidence>
<dbReference type="Proteomes" id="UP000294927">
    <property type="component" value="Unassembled WGS sequence"/>
</dbReference>
<keyword evidence="2 5" id="KW-0645">Protease</keyword>
<dbReference type="InterPro" id="IPR023828">
    <property type="entry name" value="Peptidase_S8_Ser-AS"/>
</dbReference>
<dbReference type="AlphaFoldDB" id="A0A4R7VVN2"/>
<organism evidence="8 9">
    <name type="scientific">Actinophytocola oryzae</name>
    <dbReference type="NCBI Taxonomy" id="502181"/>
    <lineage>
        <taxon>Bacteria</taxon>
        <taxon>Bacillati</taxon>
        <taxon>Actinomycetota</taxon>
        <taxon>Actinomycetes</taxon>
        <taxon>Pseudonocardiales</taxon>
        <taxon>Pseudonocardiaceae</taxon>
    </lineage>
</organism>
<comment type="similarity">
    <text evidence="1 5">Belongs to the peptidase S8 family.</text>
</comment>
<evidence type="ECO:0000256" key="1">
    <source>
        <dbReference type="ARBA" id="ARBA00011073"/>
    </source>
</evidence>
<dbReference type="Gene3D" id="3.40.50.200">
    <property type="entry name" value="Peptidase S8/S53 domain"/>
    <property type="match status" value="1"/>
</dbReference>
<evidence type="ECO:0000256" key="2">
    <source>
        <dbReference type="ARBA" id="ARBA00022670"/>
    </source>
</evidence>
<dbReference type="Pfam" id="PF00082">
    <property type="entry name" value="Peptidase_S8"/>
    <property type="match status" value="1"/>
</dbReference>
<dbReference type="OrthoDB" id="5177045at2"/>
<feature type="domain" description="Peptidase S8/S53" evidence="7">
    <location>
        <begin position="222"/>
        <end position="515"/>
    </location>
</feature>
<sequence length="565" mass="59523">MTTASSSGNGSSHQPKPPRQLMPDAITIPAEILTRHRARVLDPTTAVKTKDGKWPLSTVYRSDVMLVPAGDVRKLRDSKARPAPEEDINGVLGRIGLELRPPRDEGWNSVVDALPENVGVPVPLKWRDDQPADRAPDPWAGYVVLQDALGERVANYGLDHLLMPASITVGGAPVAHGPSTGTPVAHGPSVDGGIVMHTGDRNPVAVLMPKPVRPKAEFLPGGRRPVVAVLDTGIGPHPWWDDQDPTDPIYEVSQDFQDQLASVELGIGQLSPTQPSPLSSPFETQDEIDPLLGLIDAHSGHGTFVSGLVHQLCPAAKILSLRVLHSDGFSTESAVVLALNWLLDQVANHGRQIDVVSMSLGFYAETATVPEVQQVRGLIEQLTGLGVLVVSAAGNDATTRPFMPAAFARGTGSAAGGVELLGAVGARNAAGDTTAAFSNWGEWITLWAPGDALVSTVPVWEGAAEGGLALLDGAGLGPDVRTAPDPDDLRTGFAVWAGTSFATPVIAGMLANALTEGEMLVTGESAGVDRARGALKAVNRQLVERGWKKRTPVLVKRNHEEVPAT</sequence>
<keyword evidence="4 5" id="KW-0720">Serine protease</keyword>
<dbReference type="GO" id="GO:0006508">
    <property type="term" value="P:proteolysis"/>
    <property type="evidence" value="ECO:0007669"/>
    <property type="project" value="UniProtKB-KW"/>
</dbReference>
<feature type="region of interest" description="Disordered" evidence="6">
    <location>
        <begin position="1"/>
        <end position="23"/>
    </location>
</feature>
<comment type="caution">
    <text evidence="8">The sequence shown here is derived from an EMBL/GenBank/DDBJ whole genome shotgun (WGS) entry which is preliminary data.</text>
</comment>
<dbReference type="SUPFAM" id="SSF52743">
    <property type="entry name" value="Subtilisin-like"/>
    <property type="match status" value="1"/>
</dbReference>
<evidence type="ECO:0000256" key="6">
    <source>
        <dbReference type="SAM" id="MobiDB-lite"/>
    </source>
</evidence>
<reference evidence="8 9" key="1">
    <citation type="submission" date="2019-03" db="EMBL/GenBank/DDBJ databases">
        <title>Genomic Encyclopedia of Archaeal and Bacterial Type Strains, Phase II (KMG-II): from individual species to whole genera.</title>
        <authorList>
            <person name="Goeker M."/>
        </authorList>
    </citation>
    <scope>NUCLEOTIDE SEQUENCE [LARGE SCALE GENOMIC DNA]</scope>
    <source>
        <strain evidence="8 9">DSM 45499</strain>
    </source>
</reference>
<evidence type="ECO:0000256" key="4">
    <source>
        <dbReference type="ARBA" id="ARBA00022825"/>
    </source>
</evidence>
<dbReference type="EMBL" id="SOCP01000004">
    <property type="protein sequence ID" value="TDV54080.1"/>
    <property type="molecule type" value="Genomic_DNA"/>
</dbReference>
<evidence type="ECO:0000256" key="3">
    <source>
        <dbReference type="ARBA" id="ARBA00022801"/>
    </source>
</evidence>
<dbReference type="InterPro" id="IPR050131">
    <property type="entry name" value="Peptidase_S8_subtilisin-like"/>
</dbReference>
<gene>
    <name evidence="8" type="ORF">CLV71_104549</name>
</gene>
<dbReference type="PRINTS" id="PR00723">
    <property type="entry name" value="SUBTILISIN"/>
</dbReference>
<feature type="compositionally biased region" description="Polar residues" evidence="6">
    <location>
        <begin position="1"/>
        <end position="14"/>
    </location>
</feature>
<dbReference type="GO" id="GO:0004252">
    <property type="term" value="F:serine-type endopeptidase activity"/>
    <property type="evidence" value="ECO:0007669"/>
    <property type="project" value="UniProtKB-UniRule"/>
</dbReference>
<evidence type="ECO:0000256" key="5">
    <source>
        <dbReference type="PROSITE-ProRule" id="PRU01240"/>
    </source>
</evidence>
<keyword evidence="9" id="KW-1185">Reference proteome</keyword>
<dbReference type="InterPro" id="IPR036852">
    <property type="entry name" value="Peptidase_S8/S53_dom_sf"/>
</dbReference>
<dbReference type="PANTHER" id="PTHR43806:SF11">
    <property type="entry name" value="CEREVISIN-RELATED"/>
    <property type="match status" value="1"/>
</dbReference>
<dbReference type="CDD" id="cd00306">
    <property type="entry name" value="Peptidases_S8_S53"/>
    <property type="match status" value="1"/>
</dbReference>
<name>A0A4R7VVN2_9PSEU</name>
<dbReference type="InterPro" id="IPR000209">
    <property type="entry name" value="Peptidase_S8/S53_dom"/>
</dbReference>
<dbReference type="InterPro" id="IPR015500">
    <property type="entry name" value="Peptidase_S8_subtilisin-rel"/>
</dbReference>